<dbReference type="Proteomes" id="UP001286456">
    <property type="component" value="Unassembled WGS sequence"/>
</dbReference>
<sequence>MFNRSAAEAPSCGDDQVPSEDPEDSSERRSRQFTSLPPLQLPTPIAPSSFTAAPCSSTATGSAIPSGTSPRPRTVVDSLAHKLSRQNLQLDGRDSVQPHLESLPSPSHMLNSQPWSGLEIDDDQHQLPLPEDLPGRSLPLLPTSPTDTGRHVDVDEAETARPEPSRLQRQRSRQFNDKSNSTRAVHPLVESMISTGTQCNVQTAQNAPPPPPPPAPAPTPTPTTSLARLEPIIEPDPDLQTMELEVDEAYCNGTATLTEEDMSFVDNIMSLRRAGTPGGIRKHMIGGIALRYQLSADAALRCQTVVRSRPRMRKRKNYTRQNSVTSSAITSAVGSPVIPPSIPSPHSPTYS</sequence>
<reference evidence="2" key="1">
    <citation type="journal article" date="2023" name="Mol. Phylogenet. Evol.">
        <title>Genome-scale phylogeny and comparative genomics of the fungal order Sordariales.</title>
        <authorList>
            <person name="Hensen N."/>
            <person name="Bonometti L."/>
            <person name="Westerberg I."/>
            <person name="Brannstrom I.O."/>
            <person name="Guillou S."/>
            <person name="Cros-Aarteil S."/>
            <person name="Calhoun S."/>
            <person name="Haridas S."/>
            <person name="Kuo A."/>
            <person name="Mondo S."/>
            <person name="Pangilinan J."/>
            <person name="Riley R."/>
            <person name="LaButti K."/>
            <person name="Andreopoulos B."/>
            <person name="Lipzen A."/>
            <person name="Chen C."/>
            <person name="Yan M."/>
            <person name="Daum C."/>
            <person name="Ng V."/>
            <person name="Clum A."/>
            <person name="Steindorff A."/>
            <person name="Ohm R.A."/>
            <person name="Martin F."/>
            <person name="Silar P."/>
            <person name="Natvig D.O."/>
            <person name="Lalanne C."/>
            <person name="Gautier V."/>
            <person name="Ament-Velasquez S.L."/>
            <person name="Kruys A."/>
            <person name="Hutchinson M.I."/>
            <person name="Powell A.J."/>
            <person name="Barry K."/>
            <person name="Miller A.N."/>
            <person name="Grigoriev I.V."/>
            <person name="Debuchy R."/>
            <person name="Gladieux P."/>
            <person name="Hiltunen Thoren M."/>
            <person name="Johannesson H."/>
        </authorList>
    </citation>
    <scope>NUCLEOTIDE SEQUENCE</scope>
    <source>
        <strain evidence="2">SMH4131-1</strain>
    </source>
</reference>
<accession>A0AAE0IMA8</accession>
<dbReference type="EMBL" id="JAUEPO010000003">
    <property type="protein sequence ID" value="KAK3327748.1"/>
    <property type="molecule type" value="Genomic_DNA"/>
</dbReference>
<gene>
    <name evidence="2" type="ORF">B0T19DRAFT_172879</name>
</gene>
<keyword evidence="3" id="KW-1185">Reference proteome</keyword>
<feature type="compositionally biased region" description="Polar residues" evidence="1">
    <location>
        <begin position="46"/>
        <end position="71"/>
    </location>
</feature>
<feature type="region of interest" description="Disordered" evidence="1">
    <location>
        <begin position="201"/>
        <end position="224"/>
    </location>
</feature>
<feature type="compositionally biased region" description="Pro residues" evidence="1">
    <location>
        <begin position="337"/>
        <end position="351"/>
    </location>
</feature>
<evidence type="ECO:0000313" key="3">
    <source>
        <dbReference type="Proteomes" id="UP001286456"/>
    </source>
</evidence>
<evidence type="ECO:0000313" key="2">
    <source>
        <dbReference type="EMBL" id="KAK3327748.1"/>
    </source>
</evidence>
<feature type="compositionally biased region" description="Basic and acidic residues" evidence="1">
    <location>
        <begin position="148"/>
        <end position="166"/>
    </location>
</feature>
<comment type="caution">
    <text evidence="2">The sequence shown here is derived from an EMBL/GenBank/DDBJ whole genome shotgun (WGS) entry which is preliminary data.</text>
</comment>
<feature type="compositionally biased region" description="Pro residues" evidence="1">
    <location>
        <begin position="207"/>
        <end position="221"/>
    </location>
</feature>
<feature type="region of interest" description="Disordered" evidence="1">
    <location>
        <begin position="310"/>
        <end position="351"/>
    </location>
</feature>
<evidence type="ECO:0000256" key="1">
    <source>
        <dbReference type="SAM" id="MobiDB-lite"/>
    </source>
</evidence>
<proteinExistence type="predicted"/>
<reference evidence="2" key="2">
    <citation type="submission" date="2023-06" db="EMBL/GenBank/DDBJ databases">
        <authorList>
            <consortium name="Lawrence Berkeley National Laboratory"/>
            <person name="Haridas S."/>
            <person name="Hensen N."/>
            <person name="Bonometti L."/>
            <person name="Westerberg I."/>
            <person name="Brannstrom I.O."/>
            <person name="Guillou S."/>
            <person name="Cros-Aarteil S."/>
            <person name="Calhoun S."/>
            <person name="Kuo A."/>
            <person name="Mondo S."/>
            <person name="Pangilinan J."/>
            <person name="Riley R."/>
            <person name="Labutti K."/>
            <person name="Andreopoulos B."/>
            <person name="Lipzen A."/>
            <person name="Chen C."/>
            <person name="Yanf M."/>
            <person name="Daum C."/>
            <person name="Ng V."/>
            <person name="Clum A."/>
            <person name="Steindorff A."/>
            <person name="Ohm R."/>
            <person name="Martin F."/>
            <person name="Silar P."/>
            <person name="Natvig D."/>
            <person name="Lalanne C."/>
            <person name="Gautier V."/>
            <person name="Ament-Velasquez S.L."/>
            <person name="Kruys A."/>
            <person name="Hutchinson M.I."/>
            <person name="Powell A.J."/>
            <person name="Barry K."/>
            <person name="Miller A.N."/>
            <person name="Grigoriev I.V."/>
            <person name="Debuchy R."/>
            <person name="Gladieux P."/>
            <person name="Thoren M.H."/>
            <person name="Johannesson H."/>
        </authorList>
    </citation>
    <scope>NUCLEOTIDE SEQUENCE</scope>
    <source>
        <strain evidence="2">SMH4131-1</strain>
    </source>
</reference>
<protein>
    <submittedName>
        <fullName evidence="2">Uncharacterized protein</fullName>
    </submittedName>
</protein>
<feature type="compositionally biased region" description="Polar residues" evidence="1">
    <location>
        <begin position="319"/>
        <end position="333"/>
    </location>
</feature>
<dbReference type="AlphaFoldDB" id="A0AAE0IMA8"/>
<feature type="compositionally biased region" description="Polar residues" evidence="1">
    <location>
        <begin position="104"/>
        <end position="115"/>
    </location>
</feature>
<name>A0AAE0IMA8_9PEZI</name>
<feature type="region of interest" description="Disordered" evidence="1">
    <location>
        <begin position="1"/>
        <end position="184"/>
    </location>
</feature>
<organism evidence="2 3">
    <name type="scientific">Cercophora scortea</name>
    <dbReference type="NCBI Taxonomy" id="314031"/>
    <lineage>
        <taxon>Eukaryota</taxon>
        <taxon>Fungi</taxon>
        <taxon>Dikarya</taxon>
        <taxon>Ascomycota</taxon>
        <taxon>Pezizomycotina</taxon>
        <taxon>Sordariomycetes</taxon>
        <taxon>Sordariomycetidae</taxon>
        <taxon>Sordariales</taxon>
        <taxon>Lasiosphaeriaceae</taxon>
        <taxon>Cercophora</taxon>
    </lineage>
</organism>